<dbReference type="InterPro" id="IPR002524">
    <property type="entry name" value="Cation_efflux"/>
</dbReference>
<dbReference type="SUPFAM" id="SSF161111">
    <property type="entry name" value="Cation efflux protein transmembrane domain-like"/>
    <property type="match status" value="1"/>
</dbReference>
<dbReference type="InterPro" id="IPR040177">
    <property type="entry name" value="SLC30A9"/>
</dbReference>
<sequence>MIEKQVCDRQDDEISAATSANEAEGESKSVIIVALGINLTIAFFKTLCSVVTMSSAMLSESVHSFVDCGNQVLQLIGMQEAKRKPTAQHPLGFHRSEYIYAFLVPTMIFIGGAATSLYEGIGKIIHPEPLQSVQAFGHSIPGWTFNLAVLGVSIVLEGYGLKNAWSAFRSSHRGSFYDAISRTKDAGIMISILEDGGAVIGLGLTVMFTLLTAITGNAVYDGLGAVAVGLLLLAISYFLGRETKSLAIGENNPIISDFAVRIAKGLPEVTRVNHCMAIHLGPASVLVLSSIDWENDTPAGRVETCSLLLERAVKAKFPIVSRVYIEARDPDTEKTS</sequence>
<keyword evidence="3 6" id="KW-0812">Transmembrane</keyword>
<dbReference type="GO" id="GO:0006829">
    <property type="term" value="P:zinc ion transport"/>
    <property type="evidence" value="ECO:0007669"/>
    <property type="project" value="InterPro"/>
</dbReference>
<evidence type="ECO:0000256" key="5">
    <source>
        <dbReference type="ARBA" id="ARBA00023136"/>
    </source>
</evidence>
<dbReference type="NCBIfam" id="TIGR01297">
    <property type="entry name" value="CDF"/>
    <property type="match status" value="1"/>
</dbReference>
<name>A0A1U9LJ13_9PROT</name>
<feature type="domain" description="Cation efflux protein transmembrane" evidence="7">
    <location>
        <begin position="31"/>
        <end position="243"/>
    </location>
</feature>
<organism evidence="8 9">
    <name type="scientific">Acetobacter persici</name>
    <dbReference type="NCBI Taxonomy" id="1076596"/>
    <lineage>
        <taxon>Bacteria</taxon>
        <taxon>Pseudomonadati</taxon>
        <taxon>Pseudomonadota</taxon>
        <taxon>Alphaproteobacteria</taxon>
        <taxon>Acetobacterales</taxon>
        <taxon>Acetobacteraceae</taxon>
        <taxon>Acetobacter</taxon>
    </lineage>
</organism>
<dbReference type="PANTHER" id="PTHR13414:SF9">
    <property type="entry name" value="PROTON-COUPLED ZINC ANTIPORTER SLC30A9, MITOCHONDRIAL"/>
    <property type="match status" value="1"/>
</dbReference>
<keyword evidence="4 6" id="KW-1133">Transmembrane helix</keyword>
<dbReference type="Gene3D" id="1.20.1510.10">
    <property type="entry name" value="Cation efflux protein transmembrane domain"/>
    <property type="match status" value="1"/>
</dbReference>
<comment type="subcellular location">
    <subcellularLocation>
        <location evidence="1">Membrane</location>
        <topology evidence="1">Multi-pass membrane protein</topology>
    </subcellularLocation>
</comment>
<keyword evidence="8" id="KW-0614">Plasmid</keyword>
<feature type="transmembrane region" description="Helical" evidence="6">
    <location>
        <begin position="222"/>
        <end position="240"/>
    </location>
</feature>
<dbReference type="PANTHER" id="PTHR13414">
    <property type="entry name" value="HUEL-CATION TRANSPORTER"/>
    <property type="match status" value="1"/>
</dbReference>
<protein>
    <recommendedName>
        <fullName evidence="7">Cation efflux protein transmembrane domain-containing protein</fullName>
    </recommendedName>
</protein>
<evidence type="ECO:0000256" key="3">
    <source>
        <dbReference type="ARBA" id="ARBA00022692"/>
    </source>
</evidence>
<dbReference type="GO" id="GO:0008324">
    <property type="term" value="F:monoatomic cation transmembrane transporter activity"/>
    <property type="evidence" value="ECO:0007669"/>
    <property type="project" value="InterPro"/>
</dbReference>
<dbReference type="GO" id="GO:0016020">
    <property type="term" value="C:membrane"/>
    <property type="evidence" value="ECO:0007669"/>
    <property type="project" value="UniProtKB-SubCell"/>
</dbReference>
<dbReference type="Proteomes" id="UP000189055">
    <property type="component" value="Plasmid pAC1084_1"/>
</dbReference>
<keyword evidence="5 6" id="KW-0472">Membrane</keyword>
<evidence type="ECO:0000259" key="7">
    <source>
        <dbReference type="Pfam" id="PF01545"/>
    </source>
</evidence>
<dbReference type="AlphaFoldDB" id="A0A1U9LJ13"/>
<dbReference type="KEGG" id="aper:A0U91_14735"/>
<feature type="transmembrane region" description="Helical" evidence="6">
    <location>
        <begin position="98"/>
        <end position="118"/>
    </location>
</feature>
<evidence type="ECO:0000313" key="8">
    <source>
        <dbReference type="EMBL" id="AQT06280.1"/>
    </source>
</evidence>
<evidence type="ECO:0000313" key="9">
    <source>
        <dbReference type="Proteomes" id="UP000189055"/>
    </source>
</evidence>
<evidence type="ECO:0000256" key="1">
    <source>
        <dbReference type="ARBA" id="ARBA00004141"/>
    </source>
</evidence>
<gene>
    <name evidence="8" type="ORF">A0U91_14735</name>
</gene>
<accession>A0A1U9LJ13</accession>
<dbReference type="InterPro" id="IPR058533">
    <property type="entry name" value="Cation_efflux_TM"/>
</dbReference>
<dbReference type="EMBL" id="CP014688">
    <property type="protein sequence ID" value="AQT06280.1"/>
    <property type="molecule type" value="Genomic_DNA"/>
</dbReference>
<reference evidence="8 9" key="1">
    <citation type="submission" date="2016-03" db="EMBL/GenBank/DDBJ databases">
        <title>Acetic acid bacteria sequencing.</title>
        <authorList>
            <person name="Brandt J."/>
            <person name="Jakob F."/>
            <person name="Vogel R.F."/>
        </authorList>
    </citation>
    <scope>NUCLEOTIDE SEQUENCE [LARGE SCALE GENOMIC DNA]</scope>
    <source>
        <strain evidence="8 9">TMW2.1084</strain>
        <plasmid evidence="9">pac1084_1</plasmid>
    </source>
</reference>
<feature type="transmembrane region" description="Helical" evidence="6">
    <location>
        <begin position="138"/>
        <end position="161"/>
    </location>
</feature>
<dbReference type="Pfam" id="PF01545">
    <property type="entry name" value="Cation_efflux"/>
    <property type="match status" value="1"/>
</dbReference>
<evidence type="ECO:0000256" key="4">
    <source>
        <dbReference type="ARBA" id="ARBA00022989"/>
    </source>
</evidence>
<evidence type="ECO:0000256" key="2">
    <source>
        <dbReference type="ARBA" id="ARBA00022448"/>
    </source>
</evidence>
<geneLocation type="plasmid" evidence="9">
    <name>pac1084_1</name>
</geneLocation>
<evidence type="ECO:0000256" key="6">
    <source>
        <dbReference type="SAM" id="Phobius"/>
    </source>
</evidence>
<proteinExistence type="predicted"/>
<keyword evidence="2" id="KW-0813">Transport</keyword>
<dbReference type="InterPro" id="IPR027469">
    <property type="entry name" value="Cation_efflux_TMD_sf"/>
</dbReference>
<dbReference type="RefSeq" id="WP_077931911.1">
    <property type="nucleotide sequence ID" value="NZ_CP014688.1"/>
</dbReference>